<organism evidence="2 3">
    <name type="scientific">Ditylenchus dipsaci</name>
    <dbReference type="NCBI Taxonomy" id="166011"/>
    <lineage>
        <taxon>Eukaryota</taxon>
        <taxon>Metazoa</taxon>
        <taxon>Ecdysozoa</taxon>
        <taxon>Nematoda</taxon>
        <taxon>Chromadorea</taxon>
        <taxon>Rhabditida</taxon>
        <taxon>Tylenchina</taxon>
        <taxon>Tylenchomorpha</taxon>
        <taxon>Sphaerularioidea</taxon>
        <taxon>Anguinidae</taxon>
        <taxon>Anguininae</taxon>
        <taxon>Ditylenchus</taxon>
    </lineage>
</organism>
<keyword evidence="2" id="KW-1185">Reference proteome</keyword>
<name>A0A915DX35_9BILA</name>
<evidence type="ECO:0000313" key="3">
    <source>
        <dbReference type="WBParaSite" id="jg23657.2"/>
    </source>
</evidence>
<dbReference type="WBParaSite" id="jg23657.2">
    <property type="protein sequence ID" value="jg23657.2"/>
    <property type="gene ID" value="jg23657"/>
</dbReference>
<protein>
    <submittedName>
        <fullName evidence="3">Uncharacterized protein</fullName>
    </submittedName>
</protein>
<evidence type="ECO:0000256" key="1">
    <source>
        <dbReference type="SAM" id="SignalP"/>
    </source>
</evidence>
<keyword evidence="1" id="KW-0732">Signal</keyword>
<evidence type="ECO:0000313" key="2">
    <source>
        <dbReference type="Proteomes" id="UP000887574"/>
    </source>
</evidence>
<accession>A0A915DX35</accession>
<dbReference type="AlphaFoldDB" id="A0A915DX35"/>
<proteinExistence type="predicted"/>
<reference evidence="3" key="1">
    <citation type="submission" date="2022-11" db="UniProtKB">
        <authorList>
            <consortium name="WormBaseParasite"/>
        </authorList>
    </citation>
    <scope>IDENTIFICATION</scope>
</reference>
<feature type="signal peptide" evidence="1">
    <location>
        <begin position="1"/>
        <end position="21"/>
    </location>
</feature>
<dbReference type="Proteomes" id="UP000887574">
    <property type="component" value="Unplaced"/>
</dbReference>
<sequence length="108" mass="12077">MWTHEVSFLITVCILCRVGRGRRSILQIHMITFPVVPIPYPQCLRVGTCTLTMSKFVVKTGYIIERMLKEWKPLKDSAPGPARTILPPGSVNISSTANLLNSSSEIYT</sequence>
<feature type="chain" id="PRO_5037713424" evidence="1">
    <location>
        <begin position="22"/>
        <end position="108"/>
    </location>
</feature>